<protein>
    <submittedName>
        <fullName evidence="1">Uncharacterized protein</fullName>
    </submittedName>
</protein>
<evidence type="ECO:0000313" key="1">
    <source>
        <dbReference type="EMBL" id="CAL1388120.1"/>
    </source>
</evidence>
<keyword evidence="2" id="KW-1185">Reference proteome</keyword>
<reference evidence="1 2" key="1">
    <citation type="submission" date="2024-04" db="EMBL/GenBank/DDBJ databases">
        <authorList>
            <person name="Fracassetti M."/>
        </authorList>
    </citation>
    <scope>NUCLEOTIDE SEQUENCE [LARGE SCALE GENOMIC DNA]</scope>
</reference>
<sequence>MNQRVAHHTLALELLHRLLENPSDDGVELAVAFLTECGALLHDLSPRGLAACFDRLRDVLHEGEIDKRVQFLIEGMFAIRKANFRGYRRFTTGVIIYSELCSLKSFICNYFW</sequence>
<organism evidence="1 2">
    <name type="scientific">Linum trigynum</name>
    <dbReference type="NCBI Taxonomy" id="586398"/>
    <lineage>
        <taxon>Eukaryota</taxon>
        <taxon>Viridiplantae</taxon>
        <taxon>Streptophyta</taxon>
        <taxon>Embryophyta</taxon>
        <taxon>Tracheophyta</taxon>
        <taxon>Spermatophyta</taxon>
        <taxon>Magnoliopsida</taxon>
        <taxon>eudicotyledons</taxon>
        <taxon>Gunneridae</taxon>
        <taxon>Pentapetalae</taxon>
        <taxon>rosids</taxon>
        <taxon>fabids</taxon>
        <taxon>Malpighiales</taxon>
        <taxon>Linaceae</taxon>
        <taxon>Linum</taxon>
    </lineage>
</organism>
<dbReference type="GO" id="GO:0003723">
    <property type="term" value="F:RNA binding"/>
    <property type="evidence" value="ECO:0007669"/>
    <property type="project" value="TreeGrafter"/>
</dbReference>
<dbReference type="Gene3D" id="1.25.40.180">
    <property type="match status" value="1"/>
</dbReference>
<evidence type="ECO:0000313" key="2">
    <source>
        <dbReference type="Proteomes" id="UP001497516"/>
    </source>
</evidence>
<dbReference type="GO" id="GO:0071013">
    <property type="term" value="C:catalytic step 2 spliceosome"/>
    <property type="evidence" value="ECO:0007669"/>
    <property type="project" value="TreeGrafter"/>
</dbReference>
<dbReference type="EMBL" id="OZ034818">
    <property type="protein sequence ID" value="CAL1388120.1"/>
    <property type="molecule type" value="Genomic_DNA"/>
</dbReference>
<dbReference type="PANTHER" id="PTHR18034:SF3">
    <property type="entry name" value="PRE-MRNA-SPLICING FACTOR CWC22 HOMOLOG"/>
    <property type="match status" value="1"/>
</dbReference>
<dbReference type="AlphaFoldDB" id="A0AAV2ERJ5"/>
<dbReference type="Proteomes" id="UP001497516">
    <property type="component" value="Chromosome 5"/>
</dbReference>
<accession>A0AAV2ERJ5</accession>
<dbReference type="InterPro" id="IPR050781">
    <property type="entry name" value="CWC22_splicing_factor"/>
</dbReference>
<dbReference type="GO" id="GO:0000398">
    <property type="term" value="P:mRNA splicing, via spliceosome"/>
    <property type="evidence" value="ECO:0007669"/>
    <property type="project" value="TreeGrafter"/>
</dbReference>
<gene>
    <name evidence="1" type="ORF">LTRI10_LOCUS29063</name>
</gene>
<proteinExistence type="predicted"/>
<dbReference type="InterPro" id="IPR016024">
    <property type="entry name" value="ARM-type_fold"/>
</dbReference>
<dbReference type="SUPFAM" id="SSF48371">
    <property type="entry name" value="ARM repeat"/>
    <property type="match status" value="1"/>
</dbReference>
<name>A0AAV2ERJ5_9ROSI</name>
<dbReference type="PANTHER" id="PTHR18034">
    <property type="entry name" value="CELL CYCLE CONTROL PROTEIN CWF22-RELATED"/>
    <property type="match status" value="1"/>
</dbReference>